<feature type="transmembrane region" description="Helical" evidence="6">
    <location>
        <begin position="235"/>
        <end position="257"/>
    </location>
</feature>
<dbReference type="Gene3D" id="1.20.1740.10">
    <property type="entry name" value="Amino acid/polyamine transporter I"/>
    <property type="match status" value="1"/>
</dbReference>
<feature type="transmembrane region" description="Helical" evidence="6">
    <location>
        <begin position="392"/>
        <end position="408"/>
    </location>
</feature>
<dbReference type="EMBL" id="OZ026884">
    <property type="protein sequence ID" value="CAL1240420.1"/>
    <property type="molecule type" value="Genomic_DNA"/>
</dbReference>
<feature type="transmembrane region" description="Helical" evidence="6">
    <location>
        <begin position="20"/>
        <end position="42"/>
    </location>
</feature>
<evidence type="ECO:0000256" key="2">
    <source>
        <dbReference type="ARBA" id="ARBA00022475"/>
    </source>
</evidence>
<organism evidence="7 8">
    <name type="scientific">Candidatus Methylocalor cossyra</name>
    <dbReference type="NCBI Taxonomy" id="3108543"/>
    <lineage>
        <taxon>Bacteria</taxon>
        <taxon>Pseudomonadati</taxon>
        <taxon>Pseudomonadota</taxon>
        <taxon>Gammaproteobacteria</taxon>
        <taxon>Methylococcales</taxon>
        <taxon>Methylococcaceae</taxon>
        <taxon>Candidatus Methylocalor</taxon>
    </lineage>
</organism>
<feature type="transmembrane region" description="Helical" evidence="6">
    <location>
        <begin position="362"/>
        <end position="380"/>
    </location>
</feature>
<dbReference type="PANTHER" id="PTHR42770">
    <property type="entry name" value="AMINO ACID TRANSPORTER-RELATED"/>
    <property type="match status" value="1"/>
</dbReference>
<feature type="transmembrane region" description="Helical" evidence="6">
    <location>
        <begin position="122"/>
        <end position="142"/>
    </location>
</feature>
<accession>A0ABM9NIJ2</accession>
<dbReference type="Pfam" id="PF13520">
    <property type="entry name" value="AA_permease_2"/>
    <property type="match status" value="1"/>
</dbReference>
<evidence type="ECO:0000256" key="1">
    <source>
        <dbReference type="ARBA" id="ARBA00004651"/>
    </source>
</evidence>
<evidence type="ECO:0000313" key="7">
    <source>
        <dbReference type="EMBL" id="CAL1240420.1"/>
    </source>
</evidence>
<evidence type="ECO:0000256" key="3">
    <source>
        <dbReference type="ARBA" id="ARBA00022692"/>
    </source>
</evidence>
<keyword evidence="8" id="KW-1185">Reference proteome</keyword>
<evidence type="ECO:0000256" key="5">
    <source>
        <dbReference type="ARBA" id="ARBA00023136"/>
    </source>
</evidence>
<feature type="transmembrane region" description="Helical" evidence="6">
    <location>
        <begin position="285"/>
        <end position="310"/>
    </location>
</feature>
<keyword evidence="5 6" id="KW-0472">Membrane</keyword>
<evidence type="ECO:0000313" key="8">
    <source>
        <dbReference type="Proteomes" id="UP001497493"/>
    </source>
</evidence>
<feature type="transmembrane region" description="Helical" evidence="6">
    <location>
        <begin position="48"/>
        <end position="70"/>
    </location>
</feature>
<dbReference type="InterPro" id="IPR002293">
    <property type="entry name" value="AA/rel_permease1"/>
</dbReference>
<sequence>MTMDPLPGPALRRAIGPRLLFFFVLGDVLGTGIYALIGSVAGQIGGALWLPFLAAFGVALITALSYLELVGKYPRAAGAALYTQRAFRTPFLTFLVAFAVMSSGLTSAAAAAWAFGASYLKAFVQWPTVPVAVGFLLALGIINFRGVAESVKANVVLTAVELGGLLIVVAIGAYAVASGAGDPHRLLDIRPSEGGLWLSVTAATSLAFFAMVGFEDSVNMVEECREPERIFPRALLLGLAAAALLYGLVGFTASLLLPAEVLAAAKSDALLQVVAQGAPGFPRQVFAAIGLLAVVNSALINLLMASRLLYGMANEGILPKSFGAVHPSRRTPWVAILFTTALAVGLVATAGEDGVKKLGGTTALLLLAVFTGVNLACLVLRREPVGHRHFRAPTWTPALGAACCAYLALPGLSGRPAEDYGIALTLLGLGVLLWLLNRRWLGRRAGMLEGRESR</sequence>
<feature type="transmembrane region" description="Helical" evidence="6">
    <location>
        <begin position="331"/>
        <end position="350"/>
    </location>
</feature>
<feature type="transmembrane region" description="Helical" evidence="6">
    <location>
        <begin position="420"/>
        <end position="437"/>
    </location>
</feature>
<dbReference type="RefSeq" id="WP_348757017.1">
    <property type="nucleotide sequence ID" value="NZ_OZ026884.1"/>
</dbReference>
<feature type="transmembrane region" description="Helical" evidence="6">
    <location>
        <begin position="91"/>
        <end position="116"/>
    </location>
</feature>
<dbReference type="PANTHER" id="PTHR42770:SF11">
    <property type="entry name" value="INNER MEMBRANE TRANSPORT PROTEIN YBAT"/>
    <property type="match status" value="1"/>
</dbReference>
<evidence type="ECO:0000256" key="4">
    <source>
        <dbReference type="ARBA" id="ARBA00022989"/>
    </source>
</evidence>
<feature type="transmembrane region" description="Helical" evidence="6">
    <location>
        <begin position="154"/>
        <end position="176"/>
    </location>
</feature>
<dbReference type="PIRSF" id="PIRSF006060">
    <property type="entry name" value="AA_transporter"/>
    <property type="match status" value="1"/>
</dbReference>
<gene>
    <name evidence="7" type="ORF">MECH1_V1_1644</name>
</gene>
<feature type="transmembrane region" description="Helical" evidence="6">
    <location>
        <begin position="196"/>
        <end position="214"/>
    </location>
</feature>
<dbReference type="InterPro" id="IPR050367">
    <property type="entry name" value="APC_superfamily"/>
</dbReference>
<name>A0ABM9NIJ2_9GAMM</name>
<keyword evidence="2" id="KW-1003">Cell membrane</keyword>
<keyword evidence="4 6" id="KW-1133">Transmembrane helix</keyword>
<keyword evidence="3 6" id="KW-0812">Transmembrane</keyword>
<comment type="subcellular location">
    <subcellularLocation>
        <location evidence="1">Cell membrane</location>
        <topology evidence="1">Multi-pass membrane protein</topology>
    </subcellularLocation>
</comment>
<reference evidence="7 8" key="1">
    <citation type="submission" date="2024-04" db="EMBL/GenBank/DDBJ databases">
        <authorList>
            <person name="Cremers G."/>
        </authorList>
    </citation>
    <scope>NUCLEOTIDE SEQUENCE [LARGE SCALE GENOMIC DNA]</scope>
    <source>
        <strain evidence="7">MeCH1-AG</strain>
    </source>
</reference>
<dbReference type="Proteomes" id="UP001497493">
    <property type="component" value="Chromosome"/>
</dbReference>
<protein>
    <submittedName>
        <fullName evidence="7">Amino acid/polyamine/organocation transporter (APC superfamily)</fullName>
    </submittedName>
</protein>
<evidence type="ECO:0000256" key="6">
    <source>
        <dbReference type="SAM" id="Phobius"/>
    </source>
</evidence>
<proteinExistence type="predicted"/>